<dbReference type="InterPro" id="IPR036291">
    <property type="entry name" value="NAD(P)-bd_dom_sf"/>
</dbReference>
<dbReference type="SUPFAM" id="SSF81324">
    <property type="entry name" value="Voltage-gated potassium channels"/>
    <property type="match status" value="1"/>
</dbReference>
<feature type="transmembrane region" description="Helical" evidence="2">
    <location>
        <begin position="79"/>
        <end position="100"/>
    </location>
</feature>
<dbReference type="STRING" id="195522.BD01_1822"/>
<sequence>MKPMLPVTVVRRLLRVRVKVSRNRLIQITLAVLLLAIAFATAFAYFEGVDFFTAFYWAVITMATIGYGDVTPNTEAGRIVAMVASVAGISTFTALVSLLAENFISSSLRRMMGMHRVNYTNHYLVIGQGSSVSTCVNELIGAIERGELRLAPIVVVFPSEEERKKVELPEEIEVLIGDPTNRETLERARVEKASHVILALEDDSKAVFVTLMVKRMSNAKVLVEVLSEESVELLKGAGADRVIVSRSLAGRLLASSVFEPEVVDVIDDITSSVKGYDVTVMDGRDFWGRPYMEALRELKETKNLFLLGYYRDGPVLNPPLDEPIPEGAKLIVLRGSISTGKS</sequence>
<dbReference type="PANTHER" id="PTHR43833:SF9">
    <property type="entry name" value="POTASSIUM CHANNEL PROTEIN YUGO-RELATED"/>
    <property type="match status" value="1"/>
</dbReference>
<dbReference type="InterPro" id="IPR013099">
    <property type="entry name" value="K_chnl_dom"/>
</dbReference>
<evidence type="ECO:0000256" key="2">
    <source>
        <dbReference type="SAM" id="Phobius"/>
    </source>
</evidence>
<evidence type="ECO:0000313" key="5">
    <source>
        <dbReference type="Proteomes" id="UP000019434"/>
    </source>
</evidence>
<feature type="transmembrane region" description="Helical" evidence="2">
    <location>
        <begin position="54"/>
        <end position="72"/>
    </location>
</feature>
<dbReference type="Proteomes" id="UP000019434">
    <property type="component" value="Chromosome"/>
</dbReference>
<keyword evidence="5" id="KW-1185">Reference proteome</keyword>
<dbReference type="Pfam" id="PF02254">
    <property type="entry name" value="TrkA_N"/>
    <property type="match status" value="1"/>
</dbReference>
<dbReference type="Pfam" id="PF07885">
    <property type="entry name" value="Ion_trans_2"/>
    <property type="match status" value="1"/>
</dbReference>
<reference evidence="4 5" key="1">
    <citation type="submission" date="2014-02" db="EMBL/GenBank/DDBJ databases">
        <title>Genome Sequence of an Hyperthermophilic Archaeon, Thermococcus nautili 30-1, producing viral vesicles.</title>
        <authorList>
            <person name="Oberto J."/>
            <person name="Gaudin M."/>
            <person name="Cossu M."/>
            <person name="Gorlas A."/>
            <person name="Slesarev A."/>
            <person name="Marguet E."/>
            <person name="Forterre P."/>
        </authorList>
    </citation>
    <scope>NUCLEOTIDE SEQUENCE [LARGE SCALE GENOMIC DNA]</scope>
    <source>
        <strain evidence="4 5">30-1</strain>
    </source>
</reference>
<dbReference type="Gene3D" id="3.40.50.720">
    <property type="entry name" value="NAD(P)-binding Rossmann-like Domain"/>
    <property type="match status" value="1"/>
</dbReference>
<dbReference type="SUPFAM" id="SSF51735">
    <property type="entry name" value="NAD(P)-binding Rossmann-fold domains"/>
    <property type="match status" value="1"/>
</dbReference>
<dbReference type="PANTHER" id="PTHR43833">
    <property type="entry name" value="POTASSIUM CHANNEL PROTEIN 2-RELATED-RELATED"/>
    <property type="match status" value="1"/>
</dbReference>
<dbReference type="Gene3D" id="1.10.287.70">
    <property type="match status" value="1"/>
</dbReference>
<evidence type="ECO:0000313" key="4">
    <source>
        <dbReference type="EMBL" id="AHL23425.1"/>
    </source>
</evidence>
<dbReference type="HOGENOM" id="CLU_050982_1_0_2"/>
<dbReference type="EMBL" id="CP007264">
    <property type="protein sequence ID" value="AHL23425.1"/>
    <property type="molecule type" value="Genomic_DNA"/>
</dbReference>
<protein>
    <submittedName>
        <fullName evidence="4">Kef-type K+ transport systems, predicted NAD-binding component</fullName>
    </submittedName>
</protein>
<accession>W8P790</accession>
<proteinExistence type="predicted"/>
<name>W8P790_9EURY</name>
<dbReference type="InterPro" id="IPR003148">
    <property type="entry name" value="RCK_N"/>
</dbReference>
<comment type="subcellular location">
    <subcellularLocation>
        <location evidence="1">Cell membrane</location>
        <topology evidence="1">Multi-pass membrane protein</topology>
    </subcellularLocation>
</comment>
<dbReference type="GO" id="GO:0005886">
    <property type="term" value="C:plasma membrane"/>
    <property type="evidence" value="ECO:0007669"/>
    <property type="project" value="UniProtKB-SubCell"/>
</dbReference>
<evidence type="ECO:0000259" key="3">
    <source>
        <dbReference type="PROSITE" id="PS51201"/>
    </source>
</evidence>
<dbReference type="eggNOG" id="arCOG01958">
    <property type="taxonomic scope" value="Archaea"/>
</dbReference>
<organism evidence="4 5">
    <name type="scientific">Thermococcus nautili</name>
    <dbReference type="NCBI Taxonomy" id="195522"/>
    <lineage>
        <taxon>Archaea</taxon>
        <taxon>Methanobacteriati</taxon>
        <taxon>Methanobacteriota</taxon>
        <taxon>Thermococci</taxon>
        <taxon>Thermococcales</taxon>
        <taxon>Thermococcaceae</taxon>
        <taxon>Thermococcus</taxon>
    </lineage>
</organism>
<dbReference type="KEGG" id="tnu:BD01_1822"/>
<feature type="domain" description="RCK N-terminal" evidence="3">
    <location>
        <begin position="120"/>
        <end position="244"/>
    </location>
</feature>
<dbReference type="PROSITE" id="PS51201">
    <property type="entry name" value="RCK_N"/>
    <property type="match status" value="1"/>
</dbReference>
<keyword evidence="2" id="KW-0812">Transmembrane</keyword>
<dbReference type="InterPro" id="IPR050721">
    <property type="entry name" value="Trk_Ktr_HKT_K-transport"/>
</dbReference>
<dbReference type="GO" id="GO:0006813">
    <property type="term" value="P:potassium ion transport"/>
    <property type="evidence" value="ECO:0007669"/>
    <property type="project" value="InterPro"/>
</dbReference>
<dbReference type="AlphaFoldDB" id="W8P790"/>
<evidence type="ECO:0000256" key="1">
    <source>
        <dbReference type="ARBA" id="ARBA00004651"/>
    </source>
</evidence>
<gene>
    <name evidence="4" type="ORF">BD01_1822</name>
</gene>
<keyword evidence="2" id="KW-0472">Membrane</keyword>
<keyword evidence="2" id="KW-1133">Transmembrane helix</keyword>